<evidence type="ECO:0000256" key="2">
    <source>
        <dbReference type="ARBA" id="ARBA00023015"/>
    </source>
</evidence>
<dbReference type="SUPFAM" id="SSF46785">
    <property type="entry name" value="Winged helix' DNA-binding domain"/>
    <property type="match status" value="1"/>
</dbReference>
<evidence type="ECO:0000313" key="7">
    <source>
        <dbReference type="Proteomes" id="UP000002931"/>
    </source>
</evidence>
<gene>
    <name evidence="6" type="ORF">RB2654_04244</name>
</gene>
<organism evidence="6 7">
    <name type="scientific">Maritimibacter alkaliphilus HTCC2654</name>
    <dbReference type="NCBI Taxonomy" id="314271"/>
    <lineage>
        <taxon>Bacteria</taxon>
        <taxon>Pseudomonadati</taxon>
        <taxon>Pseudomonadota</taxon>
        <taxon>Alphaproteobacteria</taxon>
        <taxon>Rhodobacterales</taxon>
        <taxon>Roseobacteraceae</taxon>
        <taxon>Maritimibacter</taxon>
    </lineage>
</organism>
<proteinExistence type="inferred from homology"/>
<dbReference type="PANTHER" id="PTHR30537:SF3">
    <property type="entry name" value="TRANSCRIPTIONAL REGULATORY PROTEIN"/>
    <property type="match status" value="1"/>
</dbReference>
<dbReference type="GO" id="GO:0043565">
    <property type="term" value="F:sequence-specific DNA binding"/>
    <property type="evidence" value="ECO:0007669"/>
    <property type="project" value="TreeGrafter"/>
</dbReference>
<keyword evidence="4" id="KW-0804">Transcription</keyword>
<dbReference type="Gene3D" id="3.40.190.10">
    <property type="entry name" value="Periplasmic binding protein-like II"/>
    <property type="match status" value="1"/>
</dbReference>
<evidence type="ECO:0000256" key="3">
    <source>
        <dbReference type="ARBA" id="ARBA00023125"/>
    </source>
</evidence>
<comment type="similarity">
    <text evidence="1">Belongs to the LysR transcriptional regulatory family.</text>
</comment>
<name>A3VJN3_9RHOB</name>
<accession>A3VJN3</accession>
<dbReference type="SUPFAM" id="SSF53850">
    <property type="entry name" value="Periplasmic binding protein-like II"/>
    <property type="match status" value="1"/>
</dbReference>
<keyword evidence="3" id="KW-0238">DNA-binding</keyword>
<dbReference type="GO" id="GO:0003700">
    <property type="term" value="F:DNA-binding transcription factor activity"/>
    <property type="evidence" value="ECO:0007669"/>
    <property type="project" value="InterPro"/>
</dbReference>
<reference evidence="6 7" key="1">
    <citation type="journal article" date="2010" name="J. Bacteriol.">
        <title>Genome sequences of Pelagibaca bermudensis HTCC2601T and Maritimibacter alkaliphilus HTCC2654T, the type strains of two marine Roseobacter genera.</title>
        <authorList>
            <person name="Thrash J.C."/>
            <person name="Cho J.C."/>
            <person name="Ferriera S."/>
            <person name="Johnson J."/>
            <person name="Vergin K.L."/>
            <person name="Giovannoni S.J."/>
        </authorList>
    </citation>
    <scope>NUCLEOTIDE SEQUENCE [LARGE SCALE GENOMIC DNA]</scope>
    <source>
        <strain evidence="6 7">HTCC2654</strain>
    </source>
</reference>
<dbReference type="eggNOG" id="COG0583">
    <property type="taxonomic scope" value="Bacteria"/>
</dbReference>
<comment type="caution">
    <text evidence="6">The sequence shown here is derived from an EMBL/GenBank/DDBJ whole genome shotgun (WGS) entry which is preliminary data.</text>
</comment>
<dbReference type="PANTHER" id="PTHR30537">
    <property type="entry name" value="HTH-TYPE TRANSCRIPTIONAL REGULATOR"/>
    <property type="match status" value="1"/>
</dbReference>
<keyword evidence="2" id="KW-0805">Transcription regulation</keyword>
<dbReference type="InterPro" id="IPR005119">
    <property type="entry name" value="LysR_subst-bd"/>
</dbReference>
<dbReference type="STRING" id="314271.RB2654_04244"/>
<dbReference type="InterPro" id="IPR036390">
    <property type="entry name" value="WH_DNA-bd_sf"/>
</dbReference>
<dbReference type="Proteomes" id="UP000002931">
    <property type="component" value="Unassembled WGS sequence"/>
</dbReference>
<dbReference type="Pfam" id="PF00126">
    <property type="entry name" value="HTH_1"/>
    <property type="match status" value="1"/>
</dbReference>
<dbReference type="InterPro" id="IPR000847">
    <property type="entry name" value="LysR_HTH_N"/>
</dbReference>
<dbReference type="GO" id="GO:0006351">
    <property type="term" value="P:DNA-templated transcription"/>
    <property type="evidence" value="ECO:0007669"/>
    <property type="project" value="TreeGrafter"/>
</dbReference>
<dbReference type="InterPro" id="IPR058163">
    <property type="entry name" value="LysR-type_TF_proteobact-type"/>
</dbReference>
<evidence type="ECO:0000259" key="5">
    <source>
        <dbReference type="PROSITE" id="PS50931"/>
    </source>
</evidence>
<dbReference type="AlphaFoldDB" id="A3VJN3"/>
<protein>
    <submittedName>
        <fullName evidence="6">Transcriptional regulator, LysR family protein</fullName>
    </submittedName>
</protein>
<dbReference type="EMBL" id="AAMT01000014">
    <property type="protein sequence ID" value="EAQ11610.1"/>
    <property type="molecule type" value="Genomic_DNA"/>
</dbReference>
<sequence>MENEGEVGKIAKGLCEMKQMDWEDLRYVLAVADKGSLSGAARKLGVNHATVLRRVNAFEENMGIAVFDRTARGYRIAPRRRRVLDAMQAVEEAALGVERAITAARSPLAGVVRVTSTDTLCLGILPEIIAAVQLGAEGLEIELSSQNQHADLARLDADIAVRPAAKLPPELTGVVAARLGMSVYGAPGGRDAWLGLSGNLARITLGEKIKEITGEAHIGARCDSFPVLREMAAAGQGRAILPCILGDPDPRLERLDGLIAATAVDLWVASHVDLAEVPRIRAVRDLIIAGLERAAPRLLGATG</sequence>
<dbReference type="Gene3D" id="1.10.10.10">
    <property type="entry name" value="Winged helix-like DNA-binding domain superfamily/Winged helix DNA-binding domain"/>
    <property type="match status" value="1"/>
</dbReference>
<dbReference type="InterPro" id="IPR036388">
    <property type="entry name" value="WH-like_DNA-bd_sf"/>
</dbReference>
<evidence type="ECO:0000256" key="4">
    <source>
        <dbReference type="ARBA" id="ARBA00023163"/>
    </source>
</evidence>
<feature type="domain" description="HTH lysR-type" evidence="5">
    <location>
        <begin position="20"/>
        <end position="77"/>
    </location>
</feature>
<evidence type="ECO:0000313" key="6">
    <source>
        <dbReference type="EMBL" id="EAQ11610.1"/>
    </source>
</evidence>
<dbReference type="HOGENOM" id="CLU_039613_2_1_5"/>
<dbReference type="Pfam" id="PF03466">
    <property type="entry name" value="LysR_substrate"/>
    <property type="match status" value="1"/>
</dbReference>
<evidence type="ECO:0000256" key="1">
    <source>
        <dbReference type="ARBA" id="ARBA00009437"/>
    </source>
</evidence>
<keyword evidence="7" id="KW-1185">Reference proteome</keyword>
<dbReference type="PROSITE" id="PS50931">
    <property type="entry name" value="HTH_LYSR"/>
    <property type="match status" value="1"/>
</dbReference>